<accession>A0A401Z1W3</accession>
<feature type="region of interest" description="Disordered" evidence="1">
    <location>
        <begin position="26"/>
        <end position="53"/>
    </location>
</feature>
<organism evidence="2 3">
    <name type="scientific">Embleya hyalina</name>
    <dbReference type="NCBI Taxonomy" id="516124"/>
    <lineage>
        <taxon>Bacteria</taxon>
        <taxon>Bacillati</taxon>
        <taxon>Actinomycetota</taxon>
        <taxon>Actinomycetes</taxon>
        <taxon>Kitasatosporales</taxon>
        <taxon>Streptomycetaceae</taxon>
        <taxon>Embleya</taxon>
    </lineage>
</organism>
<sequence>MCGPTGADLRRELRAATGGAGLAVTPDAVGGSGSGALHDGLLPGRPLPTEPRTRRPDVRIVLFRMRERIHAGPRRERDHACEAGFSLIPDSNAATTVATIRSLSQVRHALEHDAMHERSGKLRLSKILPRMNTDRARHGGTTPDPATAKPRTSPGDAARAVFSSCGR</sequence>
<dbReference type="Proteomes" id="UP000286931">
    <property type="component" value="Unassembled WGS sequence"/>
</dbReference>
<dbReference type="EMBL" id="BIFH01000042">
    <property type="protein sequence ID" value="GCE00822.1"/>
    <property type="molecule type" value="Genomic_DNA"/>
</dbReference>
<name>A0A401Z1W3_9ACTN</name>
<keyword evidence="3" id="KW-1185">Reference proteome</keyword>
<evidence type="ECO:0000256" key="1">
    <source>
        <dbReference type="SAM" id="MobiDB-lite"/>
    </source>
</evidence>
<proteinExistence type="predicted"/>
<reference evidence="2 3" key="1">
    <citation type="submission" date="2018-12" db="EMBL/GenBank/DDBJ databases">
        <title>Draft genome sequence of Embleya hyalina NBRC 13850T.</title>
        <authorList>
            <person name="Komaki H."/>
            <person name="Hosoyama A."/>
            <person name="Kimura A."/>
            <person name="Ichikawa N."/>
            <person name="Tamura T."/>
        </authorList>
    </citation>
    <scope>NUCLEOTIDE SEQUENCE [LARGE SCALE GENOMIC DNA]</scope>
    <source>
        <strain evidence="2 3">NBRC 13850</strain>
    </source>
</reference>
<comment type="caution">
    <text evidence="2">The sequence shown here is derived from an EMBL/GenBank/DDBJ whole genome shotgun (WGS) entry which is preliminary data.</text>
</comment>
<evidence type="ECO:0000313" key="2">
    <source>
        <dbReference type="EMBL" id="GCE00822.1"/>
    </source>
</evidence>
<gene>
    <name evidence="2" type="ORF">EHYA_08548</name>
</gene>
<dbReference type="AlphaFoldDB" id="A0A401Z1W3"/>
<evidence type="ECO:0000313" key="3">
    <source>
        <dbReference type="Proteomes" id="UP000286931"/>
    </source>
</evidence>
<dbReference type="RefSeq" id="WP_126642511.1">
    <property type="nucleotide sequence ID" value="NZ_BIFH01000042.1"/>
</dbReference>
<feature type="region of interest" description="Disordered" evidence="1">
    <location>
        <begin position="131"/>
        <end position="167"/>
    </location>
</feature>
<dbReference type="OrthoDB" id="9792162at2"/>
<protein>
    <submittedName>
        <fullName evidence="2">Uncharacterized protein</fullName>
    </submittedName>
</protein>